<reference evidence="1 2" key="1">
    <citation type="journal article" date="2015" name="Nat. Commun.">
        <title>Lucilia cuprina genome unlocks parasitic fly biology to underpin future interventions.</title>
        <authorList>
            <person name="Anstead C.A."/>
            <person name="Korhonen P.K."/>
            <person name="Young N.D."/>
            <person name="Hall R.S."/>
            <person name="Jex A.R."/>
            <person name="Murali S.C."/>
            <person name="Hughes D.S."/>
            <person name="Lee S.F."/>
            <person name="Perry T."/>
            <person name="Stroehlein A.J."/>
            <person name="Ansell B.R."/>
            <person name="Breugelmans B."/>
            <person name="Hofmann A."/>
            <person name="Qu J."/>
            <person name="Dugan S."/>
            <person name="Lee S.L."/>
            <person name="Chao H."/>
            <person name="Dinh H."/>
            <person name="Han Y."/>
            <person name="Doddapaneni H.V."/>
            <person name="Worley K.C."/>
            <person name="Muzny D.M."/>
            <person name="Ioannidis P."/>
            <person name="Waterhouse R.M."/>
            <person name="Zdobnov E.M."/>
            <person name="James P.J."/>
            <person name="Bagnall N.H."/>
            <person name="Kotze A.C."/>
            <person name="Gibbs R.A."/>
            <person name="Richards S."/>
            <person name="Batterham P."/>
            <person name="Gasser R.B."/>
        </authorList>
    </citation>
    <scope>NUCLEOTIDE SEQUENCE [LARGE SCALE GENOMIC DNA]</scope>
    <source>
        <strain evidence="1 2">LS</strain>
        <tissue evidence="1">Full body</tissue>
    </source>
</reference>
<sequence>MCQITDEGGLINTIFYFIHIRDVKSARCILSVHMNVKILQIQLVISLFQKIKTGRNKERGKHFKTVLENIDIVTEVINKKPIFREYVWEVYEIVDRPWRFSAELKPLRRNECMVIFMELARIVFEKITSECPKNEKMCDFGKFCENCEGSVRKYVLVLAFSICSEVRFQML</sequence>
<proteinExistence type="predicted"/>
<evidence type="ECO:0000313" key="2">
    <source>
        <dbReference type="Proteomes" id="UP000037069"/>
    </source>
</evidence>
<keyword evidence="2" id="KW-1185">Reference proteome</keyword>
<dbReference type="EMBL" id="JRES01000162">
    <property type="protein sequence ID" value="KNC33714.1"/>
    <property type="molecule type" value="Genomic_DNA"/>
</dbReference>
<organism evidence="1 2">
    <name type="scientific">Lucilia cuprina</name>
    <name type="common">Green bottle fly</name>
    <name type="synonym">Australian sheep blowfly</name>
    <dbReference type="NCBI Taxonomy" id="7375"/>
    <lineage>
        <taxon>Eukaryota</taxon>
        <taxon>Metazoa</taxon>
        <taxon>Ecdysozoa</taxon>
        <taxon>Arthropoda</taxon>
        <taxon>Hexapoda</taxon>
        <taxon>Insecta</taxon>
        <taxon>Pterygota</taxon>
        <taxon>Neoptera</taxon>
        <taxon>Endopterygota</taxon>
        <taxon>Diptera</taxon>
        <taxon>Brachycera</taxon>
        <taxon>Muscomorpha</taxon>
        <taxon>Oestroidea</taxon>
        <taxon>Calliphoridae</taxon>
        <taxon>Luciliinae</taxon>
        <taxon>Lucilia</taxon>
    </lineage>
</organism>
<dbReference type="Proteomes" id="UP000037069">
    <property type="component" value="Unassembled WGS sequence"/>
</dbReference>
<evidence type="ECO:0000313" key="1">
    <source>
        <dbReference type="EMBL" id="KNC33714.1"/>
    </source>
</evidence>
<name>A0A0L0CQK0_LUCCU</name>
<comment type="caution">
    <text evidence="1">The sequence shown here is derived from an EMBL/GenBank/DDBJ whole genome shotgun (WGS) entry which is preliminary data.</text>
</comment>
<accession>A0A0L0CQK0</accession>
<protein>
    <submittedName>
        <fullName evidence="1">Uncharacterized protein</fullName>
    </submittedName>
</protein>
<gene>
    <name evidence="1" type="ORF">FF38_03144</name>
</gene>
<dbReference type="AlphaFoldDB" id="A0A0L0CQK0"/>